<comment type="caution">
    <text evidence="2">The sequence shown here is derived from an EMBL/GenBank/DDBJ whole genome shotgun (WGS) entry which is preliminary data.</text>
</comment>
<dbReference type="Proteomes" id="UP000176424">
    <property type="component" value="Unassembled WGS sequence"/>
</dbReference>
<proteinExistence type="predicted"/>
<dbReference type="SUPFAM" id="SSF52833">
    <property type="entry name" value="Thioredoxin-like"/>
    <property type="match status" value="1"/>
</dbReference>
<dbReference type="InterPro" id="IPR013766">
    <property type="entry name" value="Thioredoxin_domain"/>
</dbReference>
<dbReference type="STRING" id="1797263.A2397_01140"/>
<sequence length="167" mass="18432">MKNAILISVAVMGILVVGLGTFASVKKPLDPNIEMKTAYATIIQERKGAQSDGVATNNLTSPRYMEFDRTNFDQASGTRRILFFYASWCPTCLPANASLNENAGSIPSDVTVFRVNFNDPETDQEEKDLAKKYDVAYQHTFVQVDSQGNEVASWNGGQIRELLSSIK</sequence>
<dbReference type="Gene3D" id="3.40.30.10">
    <property type="entry name" value="Glutaredoxin"/>
    <property type="match status" value="1"/>
</dbReference>
<dbReference type="InterPro" id="IPR036249">
    <property type="entry name" value="Thioredoxin-like_sf"/>
</dbReference>
<feature type="domain" description="Thioredoxin" evidence="1">
    <location>
        <begin position="24"/>
        <end position="167"/>
    </location>
</feature>
<accession>A0A1F4ZV71</accession>
<dbReference type="AlphaFoldDB" id="A0A1F4ZV71"/>
<gene>
    <name evidence="2" type="ORF">A2397_01140</name>
</gene>
<evidence type="ECO:0000259" key="1">
    <source>
        <dbReference type="PROSITE" id="PS51352"/>
    </source>
</evidence>
<name>A0A1F4ZV71_9BACT</name>
<evidence type="ECO:0000313" key="3">
    <source>
        <dbReference type="Proteomes" id="UP000176424"/>
    </source>
</evidence>
<dbReference type="EMBL" id="MEXR01000024">
    <property type="protein sequence ID" value="OGD09746.1"/>
    <property type="molecule type" value="Genomic_DNA"/>
</dbReference>
<dbReference type="Pfam" id="PF00085">
    <property type="entry name" value="Thioredoxin"/>
    <property type="match status" value="1"/>
</dbReference>
<dbReference type="CDD" id="cd02947">
    <property type="entry name" value="TRX_family"/>
    <property type="match status" value="1"/>
</dbReference>
<evidence type="ECO:0000313" key="2">
    <source>
        <dbReference type="EMBL" id="OGD09746.1"/>
    </source>
</evidence>
<organism evidence="2 3">
    <name type="scientific">Candidatus Amesbacteria bacterium RIFOXYB1_FULL_44_23</name>
    <dbReference type="NCBI Taxonomy" id="1797263"/>
    <lineage>
        <taxon>Bacteria</taxon>
        <taxon>Candidatus Amesiibacteriota</taxon>
    </lineage>
</organism>
<reference evidence="2 3" key="1">
    <citation type="journal article" date="2016" name="Nat. Commun.">
        <title>Thousands of microbial genomes shed light on interconnected biogeochemical processes in an aquifer system.</title>
        <authorList>
            <person name="Anantharaman K."/>
            <person name="Brown C.T."/>
            <person name="Hug L.A."/>
            <person name="Sharon I."/>
            <person name="Castelle C.J."/>
            <person name="Probst A.J."/>
            <person name="Thomas B.C."/>
            <person name="Singh A."/>
            <person name="Wilkins M.J."/>
            <person name="Karaoz U."/>
            <person name="Brodie E.L."/>
            <person name="Williams K.H."/>
            <person name="Hubbard S.S."/>
            <person name="Banfield J.F."/>
        </authorList>
    </citation>
    <scope>NUCLEOTIDE SEQUENCE [LARGE SCALE GENOMIC DNA]</scope>
</reference>
<dbReference type="PROSITE" id="PS51352">
    <property type="entry name" value="THIOREDOXIN_2"/>
    <property type="match status" value="1"/>
</dbReference>
<protein>
    <recommendedName>
        <fullName evidence="1">Thioredoxin domain-containing protein</fullName>
    </recommendedName>
</protein>